<organism evidence="8">
    <name type="scientific">Aegilops tauschii</name>
    <name type="common">Tausch's goatgrass</name>
    <name type="synonym">Aegilops squarrosa</name>
    <dbReference type="NCBI Taxonomy" id="37682"/>
    <lineage>
        <taxon>Eukaryota</taxon>
        <taxon>Viridiplantae</taxon>
        <taxon>Streptophyta</taxon>
        <taxon>Embryophyta</taxon>
        <taxon>Tracheophyta</taxon>
        <taxon>Spermatophyta</taxon>
        <taxon>Magnoliopsida</taxon>
        <taxon>Liliopsida</taxon>
        <taxon>Poales</taxon>
        <taxon>Poaceae</taxon>
        <taxon>BOP clade</taxon>
        <taxon>Pooideae</taxon>
        <taxon>Triticodae</taxon>
        <taxon>Triticeae</taxon>
        <taxon>Triticinae</taxon>
        <taxon>Aegilops</taxon>
    </lineage>
</organism>
<sequence>MEAYRLDCPAALNRLVQSGVPATIELRAATASSSAPPATAASASAIAQCVQSFITAMDAVKLNMLANDQVRPLLHDLSTSMGKLGTVLPPDFEGKVKVNEWLAKLHKMGAGDELTDQQARQLNFDLESAYNVNLRSSTELYVRGTKEKANYYSDMLGRTFFPGSSHLPLGLFEVSPLHDSAPGAGGVPVENNGAEKQTLRRFSYFSEWWIAEQAHSKMVEAGVALVGLQLAASPILKKLLADASKYLGVDMASELHELETTIMPQFELMIEAANKGNHRVKLDKWVQELKEALYKAEDLLDMHEYDLLERKAKSGRDSSPPRASSTSTILKPLRAASNRLSNLLPKNKKLLHQLNELKAILVKGRELRELLCVPAGNSAESQIVPQATSLPPLKANSAIYAGLAIVGAGGMGKSTLAQHVYNDKRVQEHFNVRMWVCISRKLDVHRHTREIIESAAKGECPRVDNLDTLQCQLRDILQKSEKFLLVLDDVWFDDSSSQMEWDQLLAPLVSQHNGSKVLVTSRRDTFPSALNCEKVLRLESMEDTQFLALFKYYAFTGAQIRDPPLLERLEEIAEEIVKRLGQSPLAAKVVGSQLKGKMNVPAWKDALTLKIENLGEPRTALLWSYQKLDPRLQRCFVYCSLFPQGHKYKIDELVHLLIAEGLVDPCNQNRRMVDVGKDYLNEMVSGSFLQPFSDRFVKTYYIMHDLVHDLAELLSKEDCFRLEDDKVAEIPCTVRHLSVRVKSMKQHQRSICKLHHLRTVICIDPLTDDVSDVFDQVLQNLKKLRVLYLCFYNSNKLPESVGELKHLRYLNLIRTSIAELPGSLCALYHLQLLLLNHKVKSLPHKLCKLSKLRHLEGYQDLGYRMYEVALPQIPYIGKLTLLQHFKEFCVQKQKGCELRQLRDMKELGGSLRVRNLENVTGKGEALESKLYQKSHIGSLNLVWGCNNSMNADDSLQLEILEGLMPPPQLKGLKIKGYKSDMYPSWLLEGLHFENLESFKLVNCSALEGLPLNTELFRHCSELKLKNIWTLKTLSYLPAALTHLTISSCPLLMFIASDELEQHDQRKNIMRTDYLASQLASLWEVDSRSHINIKRALSSEHSSLKQMMTLMDADMSHLQIIANAVERENGEVMLKDDTINAWICCHEQRLRFIYGRSISLPLVPPSGLRQLHLSSCSMTDGALAVCLDGLTSLRRLSLMEIMTLTTFPSQVVLQHLTKPNDLYISSCWCLRSLGGLRAATSLSDIQLFDCPSLDLAHGANFLPLSLGKLRIQRCMVTTNFFSCDLPFLMNLSMFGCRSSASLSIGHLTSLESLSLGGIPDLCFLEALSSLQLRYVHLTDVPKLDGKCISQFRVQKSLYVSSLMMLNHMLSAEGFTVPPFLSLEGCKEASVSFEESTDFTSVKCLRLRDCEMSSLPRNLKCFSNLTKLEIHMCPNISPLPDLPSSLQHIVVWNSELLQKSCRAPDGEAGQRLSISAGRNSQNFHTCNYKEKRNKAIDRNGQSLERGEGKVGSFGTVNNYSGQALVHAAKIFVFAVQKPFSNPQRAVPCDSMTGVALAGLKLAASPILKRLLADASTFLGVDMASELHELETTIMPQFELMVEAANKGNHRVKLDKWVQELKEAFYKAEDLLDMHEYDLLERRAKTGRDSSPLCASSISTILKPLRAASNRLSNVHPKNKKLLFQLNELKAILAKGKGFSELLCLPGGNSAERPIIPQATSLPPLKVIGRDKDRDDIINLLTEPVAVEANSAVYAGLAIVGAGGMGKSTLAQHVYNDKRVQEHFDVRMWVCISRKLDVHRHTREIIESAAKRECPRLDNLDTLHCQLRDILQKSEKFLLVLDDVWFDDSSSQMEWDQLLAPLVSQHKGSKVLVTSRRDTFPSALYCEKVLRLESMEDTQFLALFKYYAFTGAQIGDPPLLERLEAIAEEIAKRLGQSPLAAKVVGSQLKGKMNISAWKDALTLKIDNLKSLSKEDCFRLEDDKVTEIPCTVRRLSVRVESMKQHQHSICKLHHLRTVICIDPLTDDVSDVFSQLLLLNHKVTSLPQKLCKLSKLRHLEGYRDLGYRVYEVALPQIPYIGKLTSLQHVEDFCVQKQKGYELRQLRDMKELGGSLRVRNVENVTGKNEALESKLYQKSHLGSLALVWSCNNGMNADDSLQLEILEGLMPPPQLKGLEIEGYKSATYPSWLLEGSYFENLESFKLADCSALEGLPLNTELFRHCSKLELENVSTLKTLSCLPAALTCLSISSCPLLIFISSDELEQHDQRENIMGTDYLASQLASIWKVDSVLGIKEVLSSEHSSLKQMMALMDADMSHLQTIASALERENGEVMLKDDIIKAWICCHEQRLRFIYGRSISLPLVPPSGLCQLHLSSCSVTDGALAVCLGGLTSLRSLFLAQIMTLTTLPQQVVLQHLTKLDFLFIRYCWCLKSLGGLRAATSLSEVRLISCPSLDLAHGAGLLPLSLEELCIYECMVADNFFSSDLPHLKSLSMYGCRSSTSLSIGHLTSLVSLSVGGFPDLCFLEGLPFLQLHHVHLTDVPKLVANCISQFRVQQSLYVSSLVMLNHMLWAEGFTVPPFLSLEGFKESSVSFEESAKFTSVKCLRLCGCEMRSLPGNLKCFSSLRTLDIYDCPNISSLSDLPSSIQHICVWRCERLNESCQAPDGESWPKIAHIRWKDFR</sequence>
<dbReference type="Gene3D" id="1.10.10.10">
    <property type="entry name" value="Winged helix-like DNA-binding domain superfamily/Winged helix DNA-binding domain"/>
    <property type="match status" value="1"/>
</dbReference>
<evidence type="ECO:0000256" key="4">
    <source>
        <dbReference type="ARBA" id="ARBA00022753"/>
    </source>
</evidence>
<dbReference type="InterPro" id="IPR017899">
    <property type="entry name" value="VPS28_C"/>
</dbReference>
<evidence type="ECO:0000256" key="6">
    <source>
        <dbReference type="ARBA" id="ARBA00022927"/>
    </source>
</evidence>
<dbReference type="PRINTS" id="PR00364">
    <property type="entry name" value="DISEASERSIST"/>
</dbReference>
<dbReference type="Pfam" id="PF25019">
    <property type="entry name" value="LRR_R13L1-DRL21"/>
    <property type="match status" value="2"/>
</dbReference>
<dbReference type="PROSITE" id="PS51313">
    <property type="entry name" value="VPS28_N"/>
    <property type="match status" value="1"/>
</dbReference>
<evidence type="ECO:0000256" key="1">
    <source>
        <dbReference type="ARBA" id="ARBA00004177"/>
    </source>
</evidence>
<dbReference type="InterPro" id="IPR056789">
    <property type="entry name" value="LRR_R13L1-DRL21"/>
</dbReference>
<dbReference type="PROSITE" id="PS51310">
    <property type="entry name" value="VPS28_C"/>
    <property type="match status" value="1"/>
</dbReference>
<dbReference type="Pfam" id="PF03997">
    <property type="entry name" value="VPS28"/>
    <property type="match status" value="1"/>
</dbReference>
<dbReference type="GO" id="GO:0015031">
    <property type="term" value="P:protein transport"/>
    <property type="evidence" value="ECO:0007669"/>
    <property type="project" value="UniProtKB-UniRule"/>
</dbReference>
<keyword evidence="5" id="KW-0611">Plant defense</keyword>
<name>M8CPA4_AEGTA</name>
<dbReference type="InterPro" id="IPR058922">
    <property type="entry name" value="WHD_DRP"/>
</dbReference>
<evidence type="ECO:0000256" key="2">
    <source>
        <dbReference type="ARBA" id="ARBA00022448"/>
    </source>
</evidence>
<dbReference type="SUPFAM" id="SSF52058">
    <property type="entry name" value="L domain-like"/>
    <property type="match status" value="4"/>
</dbReference>
<dbReference type="GO" id="GO:0032509">
    <property type="term" value="P:endosome transport via multivesicular body sorting pathway"/>
    <property type="evidence" value="ECO:0007669"/>
    <property type="project" value="InterPro"/>
</dbReference>
<evidence type="ECO:0000256" key="5">
    <source>
        <dbReference type="ARBA" id="ARBA00022821"/>
    </source>
</evidence>
<dbReference type="GO" id="GO:0006952">
    <property type="term" value="P:defense response"/>
    <property type="evidence" value="ECO:0007669"/>
    <property type="project" value="UniProtKB-KW"/>
</dbReference>
<evidence type="ECO:0000256" key="7">
    <source>
        <dbReference type="PROSITE-ProRule" id="PRU00642"/>
    </source>
</evidence>
<dbReference type="SUPFAM" id="SSF140427">
    <property type="entry name" value="VPS28 C-terminal domain-like"/>
    <property type="match status" value="1"/>
</dbReference>
<evidence type="ECO:0000256" key="3">
    <source>
        <dbReference type="ARBA" id="ARBA00022614"/>
    </source>
</evidence>
<keyword evidence="6 7" id="KW-0653">Protein transport</keyword>
<keyword evidence="4" id="KW-0967">Endosome</keyword>
<dbReference type="Pfam" id="PF00931">
    <property type="entry name" value="NB-ARC"/>
    <property type="match status" value="2"/>
</dbReference>
<dbReference type="SUPFAM" id="SSF52540">
    <property type="entry name" value="P-loop containing nucleoside triphosphate hydrolases"/>
    <property type="match status" value="2"/>
</dbReference>
<dbReference type="InterPro" id="IPR036388">
    <property type="entry name" value="WH-like_DNA-bd_sf"/>
</dbReference>
<dbReference type="EnsemblPlants" id="EMT29332">
    <property type="protein sequence ID" value="EMT29332"/>
    <property type="gene ID" value="F775_33159"/>
</dbReference>
<dbReference type="FunFam" id="1.20.120.1130:FF:000001">
    <property type="entry name" value="Vacuolar protein sorting-associated protein 28 homolog"/>
    <property type="match status" value="1"/>
</dbReference>
<protein>
    <submittedName>
        <fullName evidence="8">Putative disease resistance protein</fullName>
    </submittedName>
</protein>
<dbReference type="InterPro" id="IPR027417">
    <property type="entry name" value="P-loop_NTPase"/>
</dbReference>
<dbReference type="InterPro" id="IPR007143">
    <property type="entry name" value="Vps28"/>
</dbReference>
<dbReference type="GO" id="GO:0043531">
    <property type="term" value="F:ADP binding"/>
    <property type="evidence" value="ECO:0007669"/>
    <property type="project" value="InterPro"/>
</dbReference>
<dbReference type="Gene3D" id="3.40.50.300">
    <property type="entry name" value="P-loop containing nucleotide triphosphate hydrolases"/>
    <property type="match status" value="2"/>
</dbReference>
<dbReference type="PANTHER" id="PTHR36766:SF60">
    <property type="entry name" value="NB-ARC DOMAIN-CONTAINING PROTEIN"/>
    <property type="match status" value="1"/>
</dbReference>
<dbReference type="Gene3D" id="3.80.10.10">
    <property type="entry name" value="Ribonuclease Inhibitor"/>
    <property type="match status" value="5"/>
</dbReference>
<dbReference type="InterPro" id="IPR037206">
    <property type="entry name" value="VPS28_C_sf"/>
</dbReference>
<evidence type="ECO:0000313" key="8">
    <source>
        <dbReference type="EnsemblPlants" id="EMT29332"/>
    </source>
</evidence>
<dbReference type="Gene3D" id="1.20.120.1130">
    <property type="match status" value="1"/>
</dbReference>
<proteinExistence type="inferred from homology"/>
<dbReference type="InterPro" id="IPR017898">
    <property type="entry name" value="VPS28_N"/>
</dbReference>
<comment type="subcellular location">
    <subcellularLocation>
        <location evidence="1">Endosome</location>
    </subcellularLocation>
</comment>
<dbReference type="GO" id="GO:0000813">
    <property type="term" value="C:ESCRT I complex"/>
    <property type="evidence" value="ECO:0007669"/>
    <property type="project" value="InterPro"/>
</dbReference>
<dbReference type="InterPro" id="IPR032675">
    <property type="entry name" value="LRR_dom_sf"/>
</dbReference>
<dbReference type="InterPro" id="IPR002182">
    <property type="entry name" value="NB-ARC"/>
</dbReference>
<dbReference type="PANTHER" id="PTHR36766">
    <property type="entry name" value="PLANT BROAD-SPECTRUM MILDEW RESISTANCE PROTEIN RPW8"/>
    <property type="match status" value="1"/>
</dbReference>
<comment type="similarity">
    <text evidence="7">Belongs to the VPS28 family.</text>
</comment>
<reference evidence="8" key="1">
    <citation type="submission" date="2015-06" db="UniProtKB">
        <authorList>
            <consortium name="EnsemblPlants"/>
        </authorList>
    </citation>
    <scope>IDENTIFICATION</scope>
</reference>
<keyword evidence="2 7" id="KW-0813">Transport</keyword>
<dbReference type="Pfam" id="PF23559">
    <property type="entry name" value="WHD_DRP"/>
    <property type="match status" value="1"/>
</dbReference>
<accession>M8CPA4</accession>
<keyword evidence="3" id="KW-0433">Leucine-rich repeat</keyword>